<gene>
    <name evidence="1" type="ORF">OKA104_LOCUS3096</name>
</gene>
<comment type="caution">
    <text evidence="1">The sequence shown here is derived from an EMBL/GenBank/DDBJ whole genome shotgun (WGS) entry which is preliminary data.</text>
</comment>
<reference evidence="1" key="1">
    <citation type="submission" date="2021-02" db="EMBL/GenBank/DDBJ databases">
        <authorList>
            <person name="Nowell W R."/>
        </authorList>
    </citation>
    <scope>NUCLEOTIDE SEQUENCE</scope>
</reference>
<dbReference type="Proteomes" id="UP000663881">
    <property type="component" value="Unassembled WGS sequence"/>
</dbReference>
<dbReference type="EMBL" id="CAJOAY010000090">
    <property type="protein sequence ID" value="CAF3530860.1"/>
    <property type="molecule type" value="Genomic_DNA"/>
</dbReference>
<protein>
    <submittedName>
        <fullName evidence="1">Uncharacterized protein</fullName>
    </submittedName>
</protein>
<sequence>MNSESIFNHIFMLLLDKPDWSGTWRGMMKVEPAEAGPTQLEVTLELGAFPTVENNCTKWYGTYRQNGQIQVIKDYQLCRRNSDDDLFTDERNGIILDTQWIGGALVSSYKVDNIFYIAIMRMRGDILEEEIWTVDDKNTNQAVESLRTLAIYRLEMKRVTV</sequence>
<organism evidence="1 2">
    <name type="scientific">Adineta steineri</name>
    <dbReference type="NCBI Taxonomy" id="433720"/>
    <lineage>
        <taxon>Eukaryota</taxon>
        <taxon>Metazoa</taxon>
        <taxon>Spiralia</taxon>
        <taxon>Gnathifera</taxon>
        <taxon>Rotifera</taxon>
        <taxon>Eurotatoria</taxon>
        <taxon>Bdelloidea</taxon>
        <taxon>Adinetida</taxon>
        <taxon>Adinetidae</taxon>
        <taxon>Adineta</taxon>
    </lineage>
</organism>
<dbReference type="AlphaFoldDB" id="A0A818ITY7"/>
<proteinExistence type="predicted"/>
<evidence type="ECO:0000313" key="2">
    <source>
        <dbReference type="Proteomes" id="UP000663881"/>
    </source>
</evidence>
<accession>A0A818ITY7</accession>
<name>A0A818ITY7_9BILA</name>
<evidence type="ECO:0000313" key="1">
    <source>
        <dbReference type="EMBL" id="CAF3530860.1"/>
    </source>
</evidence>